<feature type="transmembrane region" description="Helical" evidence="6">
    <location>
        <begin position="6"/>
        <end position="22"/>
    </location>
</feature>
<dbReference type="PANTHER" id="PTHR36506:SF1">
    <property type="entry name" value="PREFLAGELLIN PEPTIDASE"/>
    <property type="match status" value="1"/>
</dbReference>
<organism evidence="8 9">
    <name type="scientific">Haemophilus ducreyi (strain 35000HP / ATCC 700724)</name>
    <dbReference type="NCBI Taxonomy" id="233412"/>
    <lineage>
        <taxon>Bacteria</taxon>
        <taxon>Pseudomonadati</taxon>
        <taxon>Pseudomonadota</taxon>
        <taxon>Gammaproteobacteria</taxon>
        <taxon>Pasteurellales</taxon>
        <taxon>Pasteurellaceae</taxon>
        <taxon>Haemophilus</taxon>
    </lineage>
</organism>
<dbReference type="STRING" id="233412.HD_1309"/>
<reference evidence="9" key="1">
    <citation type="submission" date="2003-06" db="EMBL/GenBank/DDBJ databases">
        <title>The complete genome sequence of Haemophilus ducreyi.</title>
        <authorList>
            <person name="Munson R.S. Jr."/>
            <person name="Ray W.C."/>
            <person name="Mahairas G."/>
            <person name="Sabo P."/>
            <person name="Mungur R."/>
            <person name="Johnson L."/>
            <person name="Nguyen D."/>
            <person name="Wang J."/>
            <person name="Forst C."/>
            <person name="Hood L."/>
        </authorList>
    </citation>
    <scope>NUCLEOTIDE SEQUENCE [LARGE SCALE GENOMIC DNA]</scope>
    <source>
        <strain evidence="9">35000HP / ATCC 700724</strain>
    </source>
</reference>
<evidence type="ECO:0000313" key="8">
    <source>
        <dbReference type="EMBL" id="AAP96130.1"/>
    </source>
</evidence>
<evidence type="ECO:0000256" key="6">
    <source>
        <dbReference type="SAM" id="Phobius"/>
    </source>
</evidence>
<feature type="transmembrane region" description="Helical" evidence="6">
    <location>
        <begin position="29"/>
        <end position="48"/>
    </location>
</feature>
<evidence type="ECO:0000259" key="7">
    <source>
        <dbReference type="Pfam" id="PF01478"/>
    </source>
</evidence>
<keyword evidence="2" id="KW-1003">Cell membrane</keyword>
<keyword evidence="4 6" id="KW-1133">Transmembrane helix</keyword>
<proteinExistence type="predicted"/>
<sequence>MYDYAKLVLFSFIVLLLIWLSYTDIRSRIITNKVVLALFCAILPFSWFTQGMVYPMPALICLVIGFVLFMLGVIGAGDAKLMAVLMLAVPPEYTIFFLFFTTCAGLGLIIIGGLFFRQVIVKKGLPYGVAISVGFIATQLLFIL</sequence>
<evidence type="ECO:0000256" key="1">
    <source>
        <dbReference type="ARBA" id="ARBA00004651"/>
    </source>
</evidence>
<dbReference type="eggNOG" id="COG4960">
    <property type="taxonomic scope" value="Bacteria"/>
</dbReference>
<keyword evidence="5 6" id="KW-0472">Membrane</keyword>
<feature type="transmembrane region" description="Helical" evidence="6">
    <location>
        <begin position="125"/>
        <end position="143"/>
    </location>
</feature>
<accession>G1UB88</accession>
<dbReference type="InterPro" id="IPR000045">
    <property type="entry name" value="Prepilin_IV_endopep_pep"/>
</dbReference>
<evidence type="ECO:0000256" key="3">
    <source>
        <dbReference type="ARBA" id="ARBA00022692"/>
    </source>
</evidence>
<dbReference type="Pfam" id="PF01478">
    <property type="entry name" value="Peptidase_A24"/>
    <property type="match status" value="1"/>
</dbReference>
<dbReference type="Gene3D" id="1.20.120.1220">
    <property type="match status" value="1"/>
</dbReference>
<dbReference type="AlphaFoldDB" id="G1UB88"/>
<dbReference type="KEGG" id="hdu:HD_1309"/>
<keyword evidence="9" id="KW-1185">Reference proteome</keyword>
<dbReference type="InterPro" id="IPR052218">
    <property type="entry name" value="Preflagellin_Peptidase"/>
</dbReference>
<feature type="transmembrane region" description="Helical" evidence="6">
    <location>
        <begin position="54"/>
        <end position="74"/>
    </location>
</feature>
<dbReference type="GO" id="GO:0005886">
    <property type="term" value="C:plasma membrane"/>
    <property type="evidence" value="ECO:0007669"/>
    <property type="project" value="UniProtKB-SubCell"/>
</dbReference>
<protein>
    <submittedName>
        <fullName evidence="8">Flp operon protein B</fullName>
    </submittedName>
</protein>
<gene>
    <name evidence="8" type="ordered locus">HD_1309</name>
</gene>
<evidence type="ECO:0000313" key="9">
    <source>
        <dbReference type="Proteomes" id="UP000001022"/>
    </source>
</evidence>
<dbReference type="RefSeq" id="WP_010945179.1">
    <property type="nucleotide sequence ID" value="NC_002940.2"/>
</dbReference>
<evidence type="ECO:0000256" key="4">
    <source>
        <dbReference type="ARBA" id="ARBA00022989"/>
    </source>
</evidence>
<evidence type="ECO:0000256" key="5">
    <source>
        <dbReference type="ARBA" id="ARBA00023136"/>
    </source>
</evidence>
<feature type="domain" description="Prepilin type IV endopeptidase peptidase" evidence="7">
    <location>
        <begin position="12"/>
        <end position="109"/>
    </location>
</feature>
<comment type="subcellular location">
    <subcellularLocation>
        <location evidence="1">Cell membrane</location>
        <topology evidence="1">Multi-pass membrane protein</topology>
    </subcellularLocation>
</comment>
<dbReference type="Proteomes" id="UP000001022">
    <property type="component" value="Chromosome"/>
</dbReference>
<dbReference type="EMBL" id="AE017143">
    <property type="protein sequence ID" value="AAP96130.1"/>
    <property type="molecule type" value="Genomic_DNA"/>
</dbReference>
<name>G1UB88_HAEDU</name>
<evidence type="ECO:0000256" key="2">
    <source>
        <dbReference type="ARBA" id="ARBA00022475"/>
    </source>
</evidence>
<dbReference type="HOGENOM" id="CLU_057101_9_3_6"/>
<dbReference type="GO" id="GO:0004190">
    <property type="term" value="F:aspartic-type endopeptidase activity"/>
    <property type="evidence" value="ECO:0007669"/>
    <property type="project" value="InterPro"/>
</dbReference>
<feature type="transmembrane region" description="Helical" evidence="6">
    <location>
        <begin position="95"/>
        <end position="119"/>
    </location>
</feature>
<dbReference type="OrthoDB" id="5687582at2"/>
<keyword evidence="3 6" id="KW-0812">Transmembrane</keyword>
<dbReference type="PANTHER" id="PTHR36506">
    <property type="entry name" value="PREFLAGELLIN PEPTIDASE"/>
    <property type="match status" value="1"/>
</dbReference>